<evidence type="ECO:0000313" key="3">
    <source>
        <dbReference type="Proteomes" id="UP000298340"/>
    </source>
</evidence>
<dbReference type="AlphaFoldDB" id="A0A4Y7U3F1"/>
<name>A0A4Y7U3F1_9FLAO</name>
<protein>
    <submittedName>
        <fullName evidence="2">RNA polymerase-binding protein DksA</fullName>
    </submittedName>
</protein>
<evidence type="ECO:0000313" key="2">
    <source>
        <dbReference type="EMBL" id="TEB40966.1"/>
    </source>
</evidence>
<gene>
    <name evidence="2" type="ORF">D0809_27920</name>
</gene>
<dbReference type="EMBL" id="QWDN01000707">
    <property type="protein sequence ID" value="TEB40966.1"/>
    <property type="molecule type" value="Genomic_DNA"/>
</dbReference>
<reference evidence="2 3" key="1">
    <citation type="journal article" date="2018" name="Syst. Appl. Microbiol.">
        <title>Flavobacterium circumlabens sp. nov. and Flavobacterium cupreum sp. nov., two psychrotrophic species isolated from Antarctic environmental samples.</title>
        <authorList>
            <person name="Kralova S."/>
            <person name="Busse H.J."/>
            <person name="Svec P."/>
            <person name="Maslanova I."/>
            <person name="Stankova E."/>
            <person name="Bartak M."/>
            <person name="Sedlacek I."/>
        </authorList>
    </citation>
    <scope>NUCLEOTIDE SEQUENCE [LARGE SCALE GENOMIC DNA]</scope>
    <source>
        <strain evidence="2 3">CCM 8828</strain>
    </source>
</reference>
<organism evidence="2 3">
    <name type="scientific">Flavobacterium circumlabens</name>
    <dbReference type="NCBI Taxonomy" id="2133765"/>
    <lineage>
        <taxon>Bacteria</taxon>
        <taxon>Pseudomonadati</taxon>
        <taxon>Bacteroidota</taxon>
        <taxon>Flavobacteriia</taxon>
        <taxon>Flavobacteriales</taxon>
        <taxon>Flavobacteriaceae</taxon>
        <taxon>Flavobacterium</taxon>
    </lineage>
</organism>
<sequence>VKVVAKKAPVRKKVVKKAPVKKAKKK</sequence>
<dbReference type="Proteomes" id="UP000298340">
    <property type="component" value="Unassembled WGS sequence"/>
</dbReference>
<feature type="non-terminal residue" evidence="2">
    <location>
        <position position="1"/>
    </location>
</feature>
<accession>A0A4Y7U3F1</accession>
<comment type="caution">
    <text evidence="2">The sequence shown here is derived from an EMBL/GenBank/DDBJ whole genome shotgun (WGS) entry which is preliminary data.</text>
</comment>
<proteinExistence type="predicted"/>
<evidence type="ECO:0000256" key="1">
    <source>
        <dbReference type="SAM" id="MobiDB-lite"/>
    </source>
</evidence>
<feature type="region of interest" description="Disordered" evidence="1">
    <location>
        <begin position="1"/>
        <end position="26"/>
    </location>
</feature>